<dbReference type="GO" id="GO:0000978">
    <property type="term" value="F:RNA polymerase II cis-regulatory region sequence-specific DNA binding"/>
    <property type="evidence" value="ECO:0007669"/>
    <property type="project" value="TreeGrafter"/>
</dbReference>
<dbReference type="SMART" id="SM00353">
    <property type="entry name" value="HLH"/>
    <property type="match status" value="1"/>
</dbReference>
<protein>
    <submittedName>
        <fullName evidence="9">Transcription factor E3-like 1</fullName>
    </submittedName>
</protein>
<dbReference type="Pfam" id="PF00010">
    <property type="entry name" value="HLH"/>
    <property type="match status" value="1"/>
</dbReference>
<keyword evidence="7" id="KW-0175">Coiled coil</keyword>
<evidence type="ECO:0000256" key="4">
    <source>
        <dbReference type="ARBA" id="ARBA00023125"/>
    </source>
</evidence>
<comment type="subcellular location">
    <subcellularLocation>
        <location evidence="1">Nucleus</location>
    </subcellularLocation>
</comment>
<feature type="coiled-coil region" evidence="7">
    <location>
        <begin position="122"/>
        <end position="149"/>
    </location>
</feature>
<evidence type="ECO:0000256" key="2">
    <source>
        <dbReference type="ARBA" id="ARBA00008289"/>
    </source>
</evidence>
<dbReference type="GO" id="GO:0000981">
    <property type="term" value="F:DNA-binding transcription factor activity, RNA polymerase II-specific"/>
    <property type="evidence" value="ECO:0007669"/>
    <property type="project" value="TreeGrafter"/>
</dbReference>
<comment type="caution">
    <text evidence="9">The sequence shown here is derived from an EMBL/GenBank/DDBJ whole genome shotgun (WGS) entry which is preliminary data.</text>
</comment>
<gene>
    <name evidence="9" type="primary">Tfe3-L1</name>
    <name evidence="9" type="ORF">Hamer_G004972</name>
</gene>
<keyword evidence="10" id="KW-1185">Reference proteome</keyword>
<reference evidence="9" key="1">
    <citation type="journal article" date="2021" name="Sci. Adv.">
        <title>The American lobster genome reveals insights on longevity, neural, and immune adaptations.</title>
        <authorList>
            <person name="Polinski J.M."/>
            <person name="Zimin A.V."/>
            <person name="Clark K.F."/>
            <person name="Kohn A.B."/>
            <person name="Sadowski N."/>
            <person name="Timp W."/>
            <person name="Ptitsyn A."/>
            <person name="Khanna P."/>
            <person name="Romanova D.Y."/>
            <person name="Williams P."/>
            <person name="Greenwood S.J."/>
            <person name="Moroz L.L."/>
            <person name="Walt D.R."/>
            <person name="Bodnar A.G."/>
        </authorList>
    </citation>
    <scope>NUCLEOTIDE SEQUENCE</scope>
    <source>
        <strain evidence="9">GMGI-L3</strain>
    </source>
</reference>
<comment type="similarity">
    <text evidence="2">Belongs to the MiT/TFE family.</text>
</comment>
<dbReference type="AlphaFoldDB" id="A0A8J5K476"/>
<keyword evidence="3" id="KW-0805">Transcription regulation</keyword>
<evidence type="ECO:0000256" key="6">
    <source>
        <dbReference type="ARBA" id="ARBA00023242"/>
    </source>
</evidence>
<dbReference type="EMBL" id="JAHLQT010024959">
    <property type="protein sequence ID" value="KAG7164589.1"/>
    <property type="molecule type" value="Genomic_DNA"/>
</dbReference>
<dbReference type="InterPro" id="IPR036638">
    <property type="entry name" value="HLH_DNA-bd_sf"/>
</dbReference>
<dbReference type="InterPro" id="IPR011598">
    <property type="entry name" value="bHLH_dom"/>
</dbReference>
<dbReference type="GO" id="GO:0046983">
    <property type="term" value="F:protein dimerization activity"/>
    <property type="evidence" value="ECO:0007669"/>
    <property type="project" value="InterPro"/>
</dbReference>
<evidence type="ECO:0000256" key="3">
    <source>
        <dbReference type="ARBA" id="ARBA00023015"/>
    </source>
</evidence>
<name>A0A8J5K476_HOMAM</name>
<dbReference type="Gene3D" id="4.10.280.10">
    <property type="entry name" value="Helix-loop-helix DNA-binding domain"/>
    <property type="match status" value="1"/>
</dbReference>
<evidence type="ECO:0000313" key="10">
    <source>
        <dbReference type="Proteomes" id="UP000747542"/>
    </source>
</evidence>
<dbReference type="PANTHER" id="PTHR45776:SF2">
    <property type="entry name" value="MIP04163P"/>
    <property type="match status" value="1"/>
</dbReference>
<dbReference type="GO" id="GO:0005634">
    <property type="term" value="C:nucleus"/>
    <property type="evidence" value="ECO:0007669"/>
    <property type="project" value="UniProtKB-SubCell"/>
</dbReference>
<dbReference type="PROSITE" id="PS50888">
    <property type="entry name" value="BHLH"/>
    <property type="match status" value="1"/>
</dbReference>
<evidence type="ECO:0000259" key="8">
    <source>
        <dbReference type="PROSITE" id="PS50888"/>
    </source>
</evidence>
<keyword evidence="4" id="KW-0238">DNA-binding</keyword>
<feature type="domain" description="BHLH" evidence="8">
    <location>
        <begin position="56"/>
        <end position="115"/>
    </location>
</feature>
<organism evidence="9 10">
    <name type="scientific">Homarus americanus</name>
    <name type="common">American lobster</name>
    <dbReference type="NCBI Taxonomy" id="6706"/>
    <lineage>
        <taxon>Eukaryota</taxon>
        <taxon>Metazoa</taxon>
        <taxon>Ecdysozoa</taxon>
        <taxon>Arthropoda</taxon>
        <taxon>Crustacea</taxon>
        <taxon>Multicrustacea</taxon>
        <taxon>Malacostraca</taxon>
        <taxon>Eumalacostraca</taxon>
        <taxon>Eucarida</taxon>
        <taxon>Decapoda</taxon>
        <taxon>Pleocyemata</taxon>
        <taxon>Astacidea</taxon>
        <taxon>Nephropoidea</taxon>
        <taxon>Nephropidae</taxon>
        <taxon>Homarus</taxon>
    </lineage>
</organism>
<feature type="non-terminal residue" evidence="9">
    <location>
        <position position="240"/>
    </location>
</feature>
<accession>A0A8J5K476</accession>
<evidence type="ECO:0000256" key="5">
    <source>
        <dbReference type="ARBA" id="ARBA00023163"/>
    </source>
</evidence>
<sequence length="240" mass="27564">LPQQLNSSVPGSICDILNINGYLGKTSSSCPSEVSQVKSEQSGNDQQMVAFIKDRQKKDNHNMIERRRRFNINDRIKELATLLPKSNEPYFELVRDLRHNKGQILKASVDYIRRLKLDIEYNKEVESKRRALEQQNRQLHLRIQELETKLRTNGIKVEETNIDQSLLLSTLIKSEVVNNSGGQNDLKKVRCNYNLTGSLLDVRVPCLLLFPSHPTVTMIHGFAFLALSSYIKKIQYISLI</sequence>
<dbReference type="SUPFAM" id="SSF47459">
    <property type="entry name" value="HLH, helix-loop-helix DNA-binding domain"/>
    <property type="match status" value="1"/>
</dbReference>
<evidence type="ECO:0000256" key="1">
    <source>
        <dbReference type="ARBA" id="ARBA00004123"/>
    </source>
</evidence>
<dbReference type="PANTHER" id="PTHR45776">
    <property type="entry name" value="MIP04163P"/>
    <property type="match status" value="1"/>
</dbReference>
<proteinExistence type="inferred from homology"/>
<keyword evidence="6" id="KW-0539">Nucleus</keyword>
<evidence type="ECO:0000256" key="7">
    <source>
        <dbReference type="SAM" id="Coils"/>
    </source>
</evidence>
<dbReference type="Proteomes" id="UP000747542">
    <property type="component" value="Unassembled WGS sequence"/>
</dbReference>
<keyword evidence="5" id="KW-0804">Transcription</keyword>
<evidence type="ECO:0000313" key="9">
    <source>
        <dbReference type="EMBL" id="KAG7164589.1"/>
    </source>
</evidence>